<dbReference type="PROSITE" id="PS50943">
    <property type="entry name" value="HTH_CROC1"/>
    <property type="match status" value="1"/>
</dbReference>
<organism evidence="2 3">
    <name type="scientific">Nonomuraea deserti</name>
    <dbReference type="NCBI Taxonomy" id="1848322"/>
    <lineage>
        <taxon>Bacteria</taxon>
        <taxon>Bacillati</taxon>
        <taxon>Actinomycetota</taxon>
        <taxon>Actinomycetes</taxon>
        <taxon>Streptosporangiales</taxon>
        <taxon>Streptosporangiaceae</taxon>
        <taxon>Nonomuraea</taxon>
    </lineage>
</organism>
<evidence type="ECO:0000313" key="2">
    <source>
        <dbReference type="EMBL" id="TDD11558.1"/>
    </source>
</evidence>
<dbReference type="Proteomes" id="UP000295258">
    <property type="component" value="Unassembled WGS sequence"/>
</dbReference>
<evidence type="ECO:0000313" key="3">
    <source>
        <dbReference type="Proteomes" id="UP000295258"/>
    </source>
</evidence>
<dbReference type="Pfam" id="PF13560">
    <property type="entry name" value="HTH_31"/>
    <property type="match status" value="1"/>
</dbReference>
<dbReference type="GO" id="GO:0003677">
    <property type="term" value="F:DNA binding"/>
    <property type="evidence" value="ECO:0007669"/>
    <property type="project" value="InterPro"/>
</dbReference>
<dbReference type="InterPro" id="IPR010982">
    <property type="entry name" value="Lambda_DNA-bd_dom_sf"/>
</dbReference>
<dbReference type="SMART" id="SM00530">
    <property type="entry name" value="HTH_XRE"/>
    <property type="match status" value="1"/>
</dbReference>
<dbReference type="Gene3D" id="1.10.260.40">
    <property type="entry name" value="lambda repressor-like DNA-binding domains"/>
    <property type="match status" value="1"/>
</dbReference>
<dbReference type="EMBL" id="SMKO01000007">
    <property type="protein sequence ID" value="TDD11558.1"/>
    <property type="molecule type" value="Genomic_DNA"/>
</dbReference>
<keyword evidence="3" id="KW-1185">Reference proteome</keyword>
<gene>
    <name evidence="2" type="ORF">E1292_04910</name>
</gene>
<dbReference type="CDD" id="cd00093">
    <property type="entry name" value="HTH_XRE"/>
    <property type="match status" value="1"/>
</dbReference>
<reference evidence="2 3" key="1">
    <citation type="submission" date="2019-03" db="EMBL/GenBank/DDBJ databases">
        <title>Draft genome sequences of novel Actinobacteria.</title>
        <authorList>
            <person name="Sahin N."/>
            <person name="Ay H."/>
            <person name="Saygin H."/>
        </authorList>
    </citation>
    <scope>NUCLEOTIDE SEQUENCE [LARGE SCALE GENOMIC DNA]</scope>
    <source>
        <strain evidence="2 3">KC310</strain>
    </source>
</reference>
<sequence length="298" mass="33288">MNSLGGARVVGEINPTLRRRKLAAELRRLREEAGLHGVQVARSLRWSTSKISRLETGQVAPSAKDVARLLKHYGVDDELSVLLLELAHGENKGWWDAYADVFADAVVELFGLEDGANLVRAWGSFSLPGLLQTRDYAEQMGFLARIVEMAPPGKIERRTRARLRRQRVLLKDPPLNYSVVLDEAVLRRRFGNADAKLMSDQMSHLMKMSDMPNVAIRVLPLEQPHPTDIANFILLSFPAMPVLGDISREAVYFENHPVFTLSEDEETVLQYSLVFDGLLGQALSEEESRAFIASLAGL</sequence>
<evidence type="ECO:0000259" key="1">
    <source>
        <dbReference type="PROSITE" id="PS50943"/>
    </source>
</evidence>
<dbReference type="InterPro" id="IPR001387">
    <property type="entry name" value="Cro/C1-type_HTH"/>
</dbReference>
<comment type="caution">
    <text evidence="2">The sequence shown here is derived from an EMBL/GenBank/DDBJ whole genome shotgun (WGS) entry which is preliminary data.</text>
</comment>
<name>A0A4R4VZH0_9ACTN</name>
<dbReference type="Pfam" id="PF19054">
    <property type="entry name" value="DUF5753"/>
    <property type="match status" value="1"/>
</dbReference>
<feature type="domain" description="HTH cro/C1-type" evidence="1">
    <location>
        <begin position="26"/>
        <end position="79"/>
    </location>
</feature>
<dbReference type="AlphaFoldDB" id="A0A4R4VZH0"/>
<proteinExistence type="predicted"/>
<protein>
    <submittedName>
        <fullName evidence="2">XRE family transcriptional regulator</fullName>
    </submittedName>
</protein>
<dbReference type="InterPro" id="IPR043917">
    <property type="entry name" value="DUF5753"/>
</dbReference>
<accession>A0A4R4VZH0</accession>
<dbReference type="SUPFAM" id="SSF47413">
    <property type="entry name" value="lambda repressor-like DNA-binding domains"/>
    <property type="match status" value="1"/>
</dbReference>